<sequence length="273" mass="29829">MVATMKLLSGLVGSLTLLSQASAGPIEPRVSEEVRIMALGDSITGNPGCWRALLSRKLGATNITPPLPISYNRIRFVGTQSRTYCGFGASYDWPHQGIGGMLATGLAAATDPILGIPLPPLPITQPRLQTWLTSPGVEPVDIVLMHLGTNDIWGNRTTIEIISAYGQLLQQMRAVNPRMKLLIAQILPMEPANCADCSRRVRELNQFIPLWAQYDEFSASPVRVVDQYTGFNTTRYTTDGVHPNARGDEAIAQRWVDAVIAAIREVVDERSPP</sequence>
<proteinExistence type="predicted"/>
<name>A0AAE0UDC4_SORBR</name>
<feature type="signal peptide" evidence="1">
    <location>
        <begin position="1"/>
        <end position="23"/>
    </location>
</feature>
<dbReference type="AlphaFoldDB" id="A0AAE0UDC4"/>
<dbReference type="Proteomes" id="UP001281003">
    <property type="component" value="Unassembled WGS sequence"/>
</dbReference>
<dbReference type="EMBL" id="JAUTDP010000004">
    <property type="protein sequence ID" value="KAK3400026.1"/>
    <property type="molecule type" value="Genomic_DNA"/>
</dbReference>
<keyword evidence="4" id="KW-1185">Reference proteome</keyword>
<dbReference type="InterPro" id="IPR051532">
    <property type="entry name" value="Ester_Hydrolysis_Enzymes"/>
</dbReference>
<dbReference type="InterPro" id="IPR036514">
    <property type="entry name" value="SGNH_hydro_sf"/>
</dbReference>
<evidence type="ECO:0000313" key="3">
    <source>
        <dbReference type="EMBL" id="KAK3400026.1"/>
    </source>
</evidence>
<comment type="caution">
    <text evidence="3">The sequence shown here is derived from an EMBL/GenBank/DDBJ whole genome shotgun (WGS) entry which is preliminary data.</text>
</comment>
<dbReference type="SUPFAM" id="SSF52266">
    <property type="entry name" value="SGNH hydrolase"/>
    <property type="match status" value="1"/>
</dbReference>
<dbReference type="PANTHER" id="PTHR30383:SF2">
    <property type="entry name" value="CELLULOSE-BINDING PROTEIN"/>
    <property type="match status" value="1"/>
</dbReference>
<evidence type="ECO:0000256" key="1">
    <source>
        <dbReference type="SAM" id="SignalP"/>
    </source>
</evidence>
<reference evidence="3" key="2">
    <citation type="submission" date="2023-07" db="EMBL/GenBank/DDBJ databases">
        <authorList>
            <consortium name="Lawrence Berkeley National Laboratory"/>
            <person name="Haridas S."/>
            <person name="Hensen N."/>
            <person name="Bonometti L."/>
            <person name="Westerberg I."/>
            <person name="Brannstrom I.O."/>
            <person name="Guillou S."/>
            <person name="Cros-Aarteil S."/>
            <person name="Calhoun S."/>
            <person name="Kuo A."/>
            <person name="Mondo S."/>
            <person name="Pangilinan J."/>
            <person name="Riley R."/>
            <person name="LaButti K."/>
            <person name="Andreopoulos B."/>
            <person name="Lipzen A."/>
            <person name="Chen C."/>
            <person name="Yanf M."/>
            <person name="Daum C."/>
            <person name="Ng V."/>
            <person name="Clum A."/>
            <person name="Steindorff A."/>
            <person name="Ohm R."/>
            <person name="Martin F."/>
            <person name="Silar P."/>
            <person name="Natvig D."/>
            <person name="Lalanne C."/>
            <person name="Gautier V."/>
            <person name="Ament-velasquez S.L."/>
            <person name="Kruys A."/>
            <person name="Hutchinson M.I."/>
            <person name="Powell A.J."/>
            <person name="Barry K."/>
            <person name="Miller A.N."/>
            <person name="Grigoriev I.V."/>
            <person name="Debuchy R."/>
            <person name="Gladieux P."/>
            <person name="Thoren M.H."/>
            <person name="Johannesson H."/>
        </authorList>
    </citation>
    <scope>NUCLEOTIDE SEQUENCE</scope>
    <source>
        <strain evidence="3">FGSC 1904</strain>
    </source>
</reference>
<protein>
    <submittedName>
        <fullName evidence="3">SGNH hydrolase-type esterase domain-containing protein</fullName>
    </submittedName>
</protein>
<keyword evidence="3" id="KW-0378">Hydrolase</keyword>
<feature type="chain" id="PRO_5042183691" evidence="1">
    <location>
        <begin position="24"/>
        <end position="273"/>
    </location>
</feature>
<dbReference type="InterPro" id="IPR013830">
    <property type="entry name" value="SGNH_hydro"/>
</dbReference>
<organism evidence="3 4">
    <name type="scientific">Sordaria brevicollis</name>
    <dbReference type="NCBI Taxonomy" id="83679"/>
    <lineage>
        <taxon>Eukaryota</taxon>
        <taxon>Fungi</taxon>
        <taxon>Dikarya</taxon>
        <taxon>Ascomycota</taxon>
        <taxon>Pezizomycotina</taxon>
        <taxon>Sordariomycetes</taxon>
        <taxon>Sordariomycetidae</taxon>
        <taxon>Sordariales</taxon>
        <taxon>Sordariaceae</taxon>
        <taxon>Sordaria</taxon>
    </lineage>
</organism>
<accession>A0AAE0UDC4</accession>
<dbReference type="Gene3D" id="3.40.50.1110">
    <property type="entry name" value="SGNH hydrolase"/>
    <property type="match status" value="1"/>
</dbReference>
<evidence type="ECO:0000313" key="4">
    <source>
        <dbReference type="Proteomes" id="UP001281003"/>
    </source>
</evidence>
<reference evidence="3" key="1">
    <citation type="journal article" date="2023" name="Mol. Phylogenet. Evol.">
        <title>Genome-scale phylogeny and comparative genomics of the fungal order Sordariales.</title>
        <authorList>
            <person name="Hensen N."/>
            <person name="Bonometti L."/>
            <person name="Westerberg I."/>
            <person name="Brannstrom I.O."/>
            <person name="Guillou S."/>
            <person name="Cros-Aarteil S."/>
            <person name="Calhoun S."/>
            <person name="Haridas S."/>
            <person name="Kuo A."/>
            <person name="Mondo S."/>
            <person name="Pangilinan J."/>
            <person name="Riley R."/>
            <person name="LaButti K."/>
            <person name="Andreopoulos B."/>
            <person name="Lipzen A."/>
            <person name="Chen C."/>
            <person name="Yan M."/>
            <person name="Daum C."/>
            <person name="Ng V."/>
            <person name="Clum A."/>
            <person name="Steindorff A."/>
            <person name="Ohm R.A."/>
            <person name="Martin F."/>
            <person name="Silar P."/>
            <person name="Natvig D.O."/>
            <person name="Lalanne C."/>
            <person name="Gautier V."/>
            <person name="Ament-Velasquez S.L."/>
            <person name="Kruys A."/>
            <person name="Hutchinson M.I."/>
            <person name="Powell A.J."/>
            <person name="Barry K."/>
            <person name="Miller A.N."/>
            <person name="Grigoriev I.V."/>
            <person name="Debuchy R."/>
            <person name="Gladieux P."/>
            <person name="Hiltunen Thoren M."/>
            <person name="Johannesson H."/>
        </authorList>
    </citation>
    <scope>NUCLEOTIDE SEQUENCE</scope>
    <source>
        <strain evidence="3">FGSC 1904</strain>
    </source>
</reference>
<keyword evidence="1" id="KW-0732">Signal</keyword>
<feature type="domain" description="SGNH hydrolase-type esterase" evidence="2">
    <location>
        <begin position="39"/>
        <end position="249"/>
    </location>
</feature>
<gene>
    <name evidence="3" type="ORF">B0T20DRAFT_350875</name>
</gene>
<dbReference type="GO" id="GO:0004622">
    <property type="term" value="F:phosphatidylcholine lysophospholipase activity"/>
    <property type="evidence" value="ECO:0007669"/>
    <property type="project" value="TreeGrafter"/>
</dbReference>
<dbReference type="PANTHER" id="PTHR30383">
    <property type="entry name" value="THIOESTERASE 1/PROTEASE 1/LYSOPHOSPHOLIPASE L1"/>
    <property type="match status" value="1"/>
</dbReference>
<dbReference type="Pfam" id="PF13472">
    <property type="entry name" value="Lipase_GDSL_2"/>
    <property type="match status" value="1"/>
</dbReference>
<evidence type="ECO:0000259" key="2">
    <source>
        <dbReference type="Pfam" id="PF13472"/>
    </source>
</evidence>